<dbReference type="NCBIfam" id="NF033788">
    <property type="entry name" value="HTH_metalloreg"/>
    <property type="match status" value="1"/>
</dbReference>
<comment type="caution">
    <text evidence="5">The sequence shown here is derived from an EMBL/GenBank/DDBJ whole genome shotgun (WGS) entry which is preliminary data.</text>
</comment>
<dbReference type="InterPro" id="IPR011991">
    <property type="entry name" value="ArsR-like_HTH"/>
</dbReference>
<keyword evidence="1" id="KW-0805">Transcription regulation</keyword>
<evidence type="ECO:0000259" key="4">
    <source>
        <dbReference type="PROSITE" id="PS50987"/>
    </source>
</evidence>
<evidence type="ECO:0000313" key="6">
    <source>
        <dbReference type="Proteomes" id="UP001204953"/>
    </source>
</evidence>
<gene>
    <name evidence="5" type="ORF">NJ959_10015</name>
</gene>
<keyword evidence="6" id="KW-1185">Reference proteome</keyword>
<dbReference type="SMART" id="SM00418">
    <property type="entry name" value="HTH_ARSR"/>
    <property type="match status" value="1"/>
</dbReference>
<dbReference type="CDD" id="cd00090">
    <property type="entry name" value="HTH_ARSR"/>
    <property type="match status" value="1"/>
</dbReference>
<sequence>MKHKTVSTQSFCVRKLKVLADTTRLAVLQNLMEGPKHVGELNAVLEIEQSLLSHHLKILRDEGFVEATRDGKSVLYHFIPPIREVNDDRVIDLGCCLLCFD</sequence>
<organism evidence="5 6">
    <name type="scientific">Limnofasciculus baicalensis BBK-W-15</name>
    <dbReference type="NCBI Taxonomy" id="2699891"/>
    <lineage>
        <taxon>Bacteria</taxon>
        <taxon>Bacillati</taxon>
        <taxon>Cyanobacteriota</taxon>
        <taxon>Cyanophyceae</taxon>
        <taxon>Coleofasciculales</taxon>
        <taxon>Coleofasciculaceae</taxon>
        <taxon>Limnofasciculus</taxon>
        <taxon>Limnofasciculus baicalensis</taxon>
    </lineage>
</organism>
<dbReference type="SUPFAM" id="SSF46785">
    <property type="entry name" value="Winged helix' DNA-binding domain"/>
    <property type="match status" value="1"/>
</dbReference>
<accession>A0AAE3GQC9</accession>
<dbReference type="EMBL" id="JAMZMM010000075">
    <property type="protein sequence ID" value="MCP2728801.1"/>
    <property type="molecule type" value="Genomic_DNA"/>
</dbReference>
<keyword evidence="2" id="KW-0238">DNA-binding</keyword>
<protein>
    <submittedName>
        <fullName evidence="5">Metalloregulator ArsR/SmtB family transcription factor</fullName>
    </submittedName>
</protein>
<dbReference type="InterPro" id="IPR036388">
    <property type="entry name" value="WH-like_DNA-bd_sf"/>
</dbReference>
<dbReference type="Proteomes" id="UP001204953">
    <property type="component" value="Unassembled WGS sequence"/>
</dbReference>
<dbReference type="GO" id="GO:0003677">
    <property type="term" value="F:DNA binding"/>
    <property type="evidence" value="ECO:0007669"/>
    <property type="project" value="UniProtKB-KW"/>
</dbReference>
<dbReference type="GO" id="GO:0003700">
    <property type="term" value="F:DNA-binding transcription factor activity"/>
    <property type="evidence" value="ECO:0007669"/>
    <property type="project" value="InterPro"/>
</dbReference>
<dbReference type="Pfam" id="PF01022">
    <property type="entry name" value="HTH_5"/>
    <property type="match status" value="1"/>
</dbReference>
<dbReference type="PROSITE" id="PS50987">
    <property type="entry name" value="HTH_ARSR_2"/>
    <property type="match status" value="1"/>
</dbReference>
<dbReference type="InterPro" id="IPR051011">
    <property type="entry name" value="Metal_resp_trans_reg"/>
</dbReference>
<evidence type="ECO:0000256" key="2">
    <source>
        <dbReference type="ARBA" id="ARBA00023125"/>
    </source>
</evidence>
<reference evidence="5" key="1">
    <citation type="submission" date="2022-06" db="EMBL/GenBank/DDBJ databases">
        <title>New cyanobacteria of genus Symplocastrum in benthos of Lake Baikal.</title>
        <authorList>
            <person name="Sorokovikova E."/>
            <person name="Tikhonova I."/>
            <person name="Krasnopeev A."/>
            <person name="Evseev P."/>
            <person name="Gladkikh A."/>
            <person name="Belykh O."/>
        </authorList>
    </citation>
    <scope>NUCLEOTIDE SEQUENCE</scope>
    <source>
        <strain evidence="5">BBK-W-15</strain>
    </source>
</reference>
<evidence type="ECO:0000256" key="3">
    <source>
        <dbReference type="ARBA" id="ARBA00023163"/>
    </source>
</evidence>
<dbReference type="Gene3D" id="1.10.10.10">
    <property type="entry name" value="Winged helix-like DNA-binding domain superfamily/Winged helix DNA-binding domain"/>
    <property type="match status" value="1"/>
</dbReference>
<dbReference type="InterPro" id="IPR036390">
    <property type="entry name" value="WH_DNA-bd_sf"/>
</dbReference>
<feature type="domain" description="HTH arsR-type" evidence="4">
    <location>
        <begin position="4"/>
        <end position="101"/>
    </location>
</feature>
<dbReference type="InterPro" id="IPR001845">
    <property type="entry name" value="HTH_ArsR_DNA-bd_dom"/>
</dbReference>
<proteinExistence type="predicted"/>
<dbReference type="PRINTS" id="PR00778">
    <property type="entry name" value="HTHARSR"/>
</dbReference>
<dbReference type="PANTHER" id="PTHR43132">
    <property type="entry name" value="ARSENICAL RESISTANCE OPERON REPRESSOR ARSR-RELATED"/>
    <property type="match status" value="1"/>
</dbReference>
<name>A0AAE3GQC9_9CYAN</name>
<dbReference type="PANTHER" id="PTHR43132:SF2">
    <property type="entry name" value="ARSENICAL RESISTANCE OPERON REPRESSOR ARSR-RELATED"/>
    <property type="match status" value="1"/>
</dbReference>
<evidence type="ECO:0000256" key="1">
    <source>
        <dbReference type="ARBA" id="ARBA00023015"/>
    </source>
</evidence>
<keyword evidence="3" id="KW-0804">Transcription</keyword>
<dbReference type="AlphaFoldDB" id="A0AAE3GQC9"/>
<dbReference type="RefSeq" id="WP_254011594.1">
    <property type="nucleotide sequence ID" value="NZ_JAMZMM010000075.1"/>
</dbReference>
<evidence type="ECO:0000313" key="5">
    <source>
        <dbReference type="EMBL" id="MCP2728801.1"/>
    </source>
</evidence>